<keyword evidence="4" id="KW-1185">Reference proteome</keyword>
<reference evidence="3" key="1">
    <citation type="submission" date="2021-06" db="EMBL/GenBank/DDBJ databases">
        <authorList>
            <person name="Hodson N. C."/>
            <person name="Mongue J. A."/>
            <person name="Jaron S. K."/>
        </authorList>
    </citation>
    <scope>NUCLEOTIDE SEQUENCE</scope>
</reference>
<dbReference type="Pfam" id="PF00656">
    <property type="entry name" value="Peptidase_C14"/>
    <property type="match status" value="1"/>
</dbReference>
<keyword evidence="1" id="KW-1133">Transmembrane helix</keyword>
<evidence type="ECO:0000256" key="1">
    <source>
        <dbReference type="SAM" id="Phobius"/>
    </source>
</evidence>
<evidence type="ECO:0000313" key="4">
    <source>
        <dbReference type="Proteomes" id="UP000708208"/>
    </source>
</evidence>
<dbReference type="GO" id="GO:0006508">
    <property type="term" value="P:proteolysis"/>
    <property type="evidence" value="ECO:0007669"/>
    <property type="project" value="InterPro"/>
</dbReference>
<protein>
    <recommendedName>
        <fullName evidence="2">Caspase family p10 domain-containing protein</fullName>
    </recommendedName>
</protein>
<gene>
    <name evidence="3" type="ORF">AFUS01_LOCUS40790</name>
</gene>
<name>A0A8J2LFT7_9HEXA</name>
<dbReference type="InterPro" id="IPR011600">
    <property type="entry name" value="Pept_C14_caspase"/>
</dbReference>
<evidence type="ECO:0000313" key="3">
    <source>
        <dbReference type="EMBL" id="CAG7831026.1"/>
    </source>
</evidence>
<dbReference type="InterPro" id="IPR002138">
    <property type="entry name" value="Pept_C14_p10"/>
</dbReference>
<dbReference type="AlphaFoldDB" id="A0A8J2LFT7"/>
<proteinExistence type="predicted"/>
<evidence type="ECO:0000259" key="2">
    <source>
        <dbReference type="PROSITE" id="PS50207"/>
    </source>
</evidence>
<dbReference type="EMBL" id="CAJVCH010558571">
    <property type="protein sequence ID" value="CAG7831026.1"/>
    <property type="molecule type" value="Genomic_DNA"/>
</dbReference>
<keyword evidence="1" id="KW-0812">Transmembrane</keyword>
<accession>A0A8J2LFT7</accession>
<dbReference type="Proteomes" id="UP000708208">
    <property type="component" value="Unassembled WGS sequence"/>
</dbReference>
<comment type="caution">
    <text evidence="3">The sequence shown here is derived from an EMBL/GenBank/DDBJ whole genome shotgun (WGS) entry which is preliminary data.</text>
</comment>
<feature type="transmembrane region" description="Helical" evidence="1">
    <location>
        <begin position="73"/>
        <end position="94"/>
    </location>
</feature>
<dbReference type="OrthoDB" id="6116485at2759"/>
<sequence length="95" mass="10780">MRVTQTLVPLQYESSPISPTLSLPGTDILVCYSTLQGHRSFRNVIEGTWFTQILCGVLHQYGDTFDIITLLNLFRALFLAFILMGTFLLSLLHLF</sequence>
<keyword evidence="1" id="KW-0472">Membrane</keyword>
<organism evidence="3 4">
    <name type="scientific">Allacma fusca</name>
    <dbReference type="NCBI Taxonomy" id="39272"/>
    <lineage>
        <taxon>Eukaryota</taxon>
        <taxon>Metazoa</taxon>
        <taxon>Ecdysozoa</taxon>
        <taxon>Arthropoda</taxon>
        <taxon>Hexapoda</taxon>
        <taxon>Collembola</taxon>
        <taxon>Symphypleona</taxon>
        <taxon>Sminthuridae</taxon>
        <taxon>Allacma</taxon>
    </lineage>
</organism>
<dbReference type="GO" id="GO:0004197">
    <property type="term" value="F:cysteine-type endopeptidase activity"/>
    <property type="evidence" value="ECO:0007669"/>
    <property type="project" value="InterPro"/>
</dbReference>
<dbReference type="PROSITE" id="PS50207">
    <property type="entry name" value="CASPASE_P10"/>
    <property type="match status" value="1"/>
</dbReference>
<feature type="domain" description="Caspase family p10" evidence="2">
    <location>
        <begin position="27"/>
        <end position="78"/>
    </location>
</feature>